<dbReference type="InterPro" id="IPR036676">
    <property type="entry name" value="PurM-like_C_sf"/>
</dbReference>
<feature type="domain" description="PurM-like C-terminal" evidence="1">
    <location>
        <begin position="69"/>
        <end position="213"/>
    </location>
</feature>
<dbReference type="EMBL" id="LAZR01039155">
    <property type="protein sequence ID" value="KKL17700.1"/>
    <property type="molecule type" value="Genomic_DNA"/>
</dbReference>
<dbReference type="GO" id="GO:0004642">
    <property type="term" value="F:phosphoribosylformylglycinamidine synthase activity"/>
    <property type="evidence" value="ECO:0007669"/>
    <property type="project" value="InterPro"/>
</dbReference>
<comment type="caution">
    <text evidence="2">The sequence shown here is derived from an EMBL/GenBank/DDBJ whole genome shotgun (WGS) entry which is preliminary data.</text>
</comment>
<organism evidence="2">
    <name type="scientific">marine sediment metagenome</name>
    <dbReference type="NCBI Taxonomy" id="412755"/>
    <lineage>
        <taxon>unclassified sequences</taxon>
        <taxon>metagenomes</taxon>
        <taxon>ecological metagenomes</taxon>
    </lineage>
</organism>
<name>A0A0F9B7X5_9ZZZZ</name>
<evidence type="ECO:0000259" key="1">
    <source>
        <dbReference type="Pfam" id="PF02769"/>
    </source>
</evidence>
<dbReference type="InterPro" id="IPR010918">
    <property type="entry name" value="PurM-like_C_dom"/>
</dbReference>
<dbReference type="CDD" id="cd02204">
    <property type="entry name" value="PurL_repeat2"/>
    <property type="match status" value="1"/>
</dbReference>
<dbReference type="PANTHER" id="PTHR43555:SF1">
    <property type="entry name" value="PHOSPHORIBOSYLFORMYLGLYCINAMIDINE SYNTHASE SUBUNIT PURL"/>
    <property type="match status" value="1"/>
</dbReference>
<feature type="non-terminal residue" evidence="2">
    <location>
        <position position="1"/>
    </location>
</feature>
<protein>
    <recommendedName>
        <fullName evidence="1">PurM-like C-terminal domain-containing protein</fullName>
    </recommendedName>
</protein>
<dbReference type="InterPro" id="IPR036921">
    <property type="entry name" value="PurM-like_N_sf"/>
</dbReference>
<dbReference type="Pfam" id="PF02769">
    <property type="entry name" value="AIRS_C"/>
    <property type="match status" value="1"/>
</dbReference>
<dbReference type="GO" id="GO:0006189">
    <property type="term" value="P:'de novo' IMP biosynthetic process"/>
    <property type="evidence" value="ECO:0007669"/>
    <property type="project" value="InterPro"/>
</dbReference>
<dbReference type="PANTHER" id="PTHR43555">
    <property type="entry name" value="PHOSPHORIBOSYLFORMYLGLYCINAMIDINE SYNTHASE SUBUNIT PURL"/>
    <property type="match status" value="1"/>
</dbReference>
<dbReference type="SUPFAM" id="SSF55326">
    <property type="entry name" value="PurM N-terminal domain-like"/>
    <property type="match status" value="1"/>
</dbReference>
<dbReference type="SUPFAM" id="SSF56042">
    <property type="entry name" value="PurM C-terminal domain-like"/>
    <property type="match status" value="1"/>
</dbReference>
<evidence type="ECO:0000313" key="2">
    <source>
        <dbReference type="EMBL" id="KKL17700.1"/>
    </source>
</evidence>
<gene>
    <name evidence="2" type="ORF">LCGC14_2482950</name>
</gene>
<dbReference type="Gene3D" id="3.90.650.10">
    <property type="entry name" value="PurM-like C-terminal domain"/>
    <property type="match status" value="1"/>
</dbReference>
<dbReference type="AlphaFoldDB" id="A0A0F9B7X5"/>
<sequence length="239" mass="25232">TFGSLVRASQACYDGAMAFGTPFISGKDSLNNEFLCEDGTRIAIPATLLISAISIVDDVNKAVTMDVKKPGNMLFAVGLTKNELGGSHFYKVNGLSGANVPKVDLEVAPKTAAKIHAAITQGLVVSCHDCSEGGLAVALAEMAFAGGFGIEADLRGLPASDDCGQLASKLFSESNSRYIVEVAPENYDAFAKLMLNLPFGQVGEVIEDAQLRISTDGGKNIIDLDLKTLKDAWQSPLDW</sequence>
<dbReference type="Gene3D" id="3.30.1330.10">
    <property type="entry name" value="PurM-like, N-terminal domain"/>
    <property type="match status" value="1"/>
</dbReference>
<reference evidence="2" key="1">
    <citation type="journal article" date="2015" name="Nature">
        <title>Complex archaea that bridge the gap between prokaryotes and eukaryotes.</title>
        <authorList>
            <person name="Spang A."/>
            <person name="Saw J.H."/>
            <person name="Jorgensen S.L."/>
            <person name="Zaremba-Niedzwiedzka K."/>
            <person name="Martijn J."/>
            <person name="Lind A.E."/>
            <person name="van Eijk R."/>
            <person name="Schleper C."/>
            <person name="Guy L."/>
            <person name="Ettema T.J."/>
        </authorList>
    </citation>
    <scope>NUCLEOTIDE SEQUENCE</scope>
</reference>
<dbReference type="InterPro" id="IPR010074">
    <property type="entry name" value="PRibForGlyAmidine_synth_PurL"/>
</dbReference>
<accession>A0A0F9B7X5</accession>
<proteinExistence type="predicted"/>